<dbReference type="PANTHER" id="PTHR47939">
    <property type="entry name" value="MEMBRANE-ASSOCIATED SALT-INDUCIBLE PROTEIN-LIKE"/>
    <property type="match status" value="1"/>
</dbReference>
<evidence type="ECO:0000313" key="4">
    <source>
        <dbReference type="EMBL" id="ERN09502.1"/>
    </source>
</evidence>
<evidence type="ECO:0008006" key="6">
    <source>
        <dbReference type="Google" id="ProtNLM"/>
    </source>
</evidence>
<keyword evidence="5" id="KW-1185">Reference proteome</keyword>
<dbReference type="PROSITE" id="PS51375">
    <property type="entry name" value="PPR"/>
    <property type="match status" value="4"/>
</dbReference>
<evidence type="ECO:0000256" key="2">
    <source>
        <dbReference type="ARBA" id="ARBA00022737"/>
    </source>
</evidence>
<feature type="repeat" description="PPR" evidence="3">
    <location>
        <begin position="340"/>
        <end position="374"/>
    </location>
</feature>
<evidence type="ECO:0000313" key="5">
    <source>
        <dbReference type="Proteomes" id="UP000017836"/>
    </source>
</evidence>
<dbReference type="Pfam" id="PF13812">
    <property type="entry name" value="PPR_3"/>
    <property type="match status" value="1"/>
</dbReference>
<dbReference type="Gramene" id="ERN09502">
    <property type="protein sequence ID" value="ERN09502"/>
    <property type="gene ID" value="AMTR_s00029p00120280"/>
</dbReference>
<dbReference type="eggNOG" id="KOG4197">
    <property type="taxonomic scope" value="Eukaryota"/>
</dbReference>
<evidence type="ECO:0000256" key="1">
    <source>
        <dbReference type="ARBA" id="ARBA00007626"/>
    </source>
</evidence>
<dbReference type="AlphaFoldDB" id="W1PHM5"/>
<accession>W1PHM5</accession>
<dbReference type="Pfam" id="PF13041">
    <property type="entry name" value="PPR_2"/>
    <property type="match status" value="1"/>
</dbReference>
<dbReference type="NCBIfam" id="TIGR00756">
    <property type="entry name" value="PPR"/>
    <property type="match status" value="4"/>
</dbReference>
<protein>
    <recommendedName>
        <fullName evidence="6">Pentacotripeptide-repeat region of PRORP domain-containing protein</fullName>
    </recommendedName>
</protein>
<dbReference type="Proteomes" id="UP000017836">
    <property type="component" value="Unassembled WGS sequence"/>
</dbReference>
<dbReference type="STRING" id="13333.W1PHM5"/>
<feature type="repeat" description="PPR" evidence="3">
    <location>
        <begin position="270"/>
        <end position="304"/>
    </location>
</feature>
<dbReference type="GO" id="GO:0005634">
    <property type="term" value="C:nucleus"/>
    <property type="evidence" value="ECO:0000318"/>
    <property type="project" value="GO_Central"/>
</dbReference>
<dbReference type="InterPro" id="IPR050667">
    <property type="entry name" value="PPR-containing_protein"/>
</dbReference>
<dbReference type="GO" id="GO:0003729">
    <property type="term" value="F:mRNA binding"/>
    <property type="evidence" value="ECO:0000318"/>
    <property type="project" value="GO_Central"/>
</dbReference>
<comment type="similarity">
    <text evidence="1">Belongs to the PPR family. P subfamily.</text>
</comment>
<feature type="repeat" description="PPR" evidence="3">
    <location>
        <begin position="124"/>
        <end position="158"/>
    </location>
</feature>
<reference evidence="5" key="1">
    <citation type="journal article" date="2013" name="Science">
        <title>The Amborella genome and the evolution of flowering plants.</title>
        <authorList>
            <consortium name="Amborella Genome Project"/>
        </authorList>
    </citation>
    <scope>NUCLEOTIDE SEQUENCE [LARGE SCALE GENOMIC DNA]</scope>
</reference>
<keyword evidence="2" id="KW-0677">Repeat</keyword>
<sequence>MVPIARMASLFRSSLRFSTIASHELELPLSWVKASELLHSDSPLEENLGQSNIEPTPELLSHLLNTSPKAGRKVLGFYSYALKHPSSFIPSDETSKSLVDYFGRRKDFKAINLLFSETPPAPTGPKTFASVIDRLVRAGRAKQAVGFFEDMEKLGFSKDKDALIVTVGSLCNHGFAREAEELVKRMADSIFPDQAICHALVKGWCVSEKLDEAKRLVGEIYRGGFELGPTAYNSILECVCKLCRKRDPLRLESETEKVLLEMETSGVARNTETFNVLIKSYCKIRKTQVAMNLFESMSEWGCSPDSETYTLLIRSLYQAARLGEGDEMLEEMKASGFGVNIKTYYGFLKVLCGIERIDHAMKLFEMMKKDGCEPGSMTFDLLIWKLCVHGRAEQADKLCKEAEERGVTIKSAVYEVDPRFVEKKKVKKEKPKRETLPMKMERKRKRLRKLRLSFVKKPKKLMRRAY</sequence>
<dbReference type="OMA" id="GKLCAHG"/>
<proteinExistence type="inferred from homology"/>
<gene>
    <name evidence="4" type="ORF">AMTR_s00029p00120280</name>
</gene>
<evidence type="ECO:0000256" key="3">
    <source>
        <dbReference type="PROSITE-ProRule" id="PRU00708"/>
    </source>
</evidence>
<dbReference type="HOGENOM" id="CLU_041224_0_0_1"/>
<dbReference type="Pfam" id="PF01535">
    <property type="entry name" value="PPR"/>
    <property type="match status" value="2"/>
</dbReference>
<feature type="repeat" description="PPR" evidence="3">
    <location>
        <begin position="305"/>
        <end position="339"/>
    </location>
</feature>
<organism evidence="4 5">
    <name type="scientific">Amborella trichopoda</name>
    <dbReference type="NCBI Taxonomy" id="13333"/>
    <lineage>
        <taxon>Eukaryota</taxon>
        <taxon>Viridiplantae</taxon>
        <taxon>Streptophyta</taxon>
        <taxon>Embryophyta</taxon>
        <taxon>Tracheophyta</taxon>
        <taxon>Spermatophyta</taxon>
        <taxon>Magnoliopsida</taxon>
        <taxon>Amborellales</taxon>
        <taxon>Amborellaceae</taxon>
        <taxon>Amborella</taxon>
    </lineage>
</organism>
<dbReference type="InterPro" id="IPR011990">
    <property type="entry name" value="TPR-like_helical_dom_sf"/>
</dbReference>
<dbReference type="EMBL" id="KI392980">
    <property type="protein sequence ID" value="ERN09502.1"/>
    <property type="molecule type" value="Genomic_DNA"/>
</dbReference>
<dbReference type="PANTHER" id="PTHR47939:SF13">
    <property type="entry name" value="OS03G0201400 PROTEIN"/>
    <property type="match status" value="1"/>
</dbReference>
<dbReference type="FunFam" id="1.25.40.10:FF:000398">
    <property type="entry name" value="pentatricopeptide repeat-containing protein PNM1, mitochondrial"/>
    <property type="match status" value="1"/>
</dbReference>
<name>W1PHM5_AMBTC</name>
<dbReference type="GO" id="GO:0005739">
    <property type="term" value="C:mitochondrion"/>
    <property type="evidence" value="ECO:0000318"/>
    <property type="project" value="GO_Central"/>
</dbReference>
<dbReference type="InterPro" id="IPR002885">
    <property type="entry name" value="PPR_rpt"/>
</dbReference>
<dbReference type="Gene3D" id="1.25.40.10">
    <property type="entry name" value="Tetratricopeptide repeat domain"/>
    <property type="match status" value="3"/>
</dbReference>
<dbReference type="OrthoDB" id="1891108at2759"/>